<evidence type="ECO:0000256" key="7">
    <source>
        <dbReference type="ARBA" id="ARBA00023237"/>
    </source>
</evidence>
<name>A0ABQ1HQ96_9FLAO</name>
<dbReference type="InterPro" id="IPR012910">
    <property type="entry name" value="Plug_dom"/>
</dbReference>
<dbReference type="InterPro" id="IPR039426">
    <property type="entry name" value="TonB-dep_rcpt-like"/>
</dbReference>
<evidence type="ECO:0000256" key="5">
    <source>
        <dbReference type="ARBA" id="ARBA00022729"/>
    </source>
</evidence>
<dbReference type="Gene3D" id="2.170.130.10">
    <property type="entry name" value="TonB-dependent receptor, plug domain"/>
    <property type="match status" value="1"/>
</dbReference>
<comment type="similarity">
    <text evidence="8">Belongs to the TonB-dependent receptor family.</text>
</comment>
<keyword evidence="5 9" id="KW-0732">Signal</keyword>
<dbReference type="Gene3D" id="2.40.170.20">
    <property type="entry name" value="TonB-dependent receptor, beta-barrel domain"/>
    <property type="match status" value="1"/>
</dbReference>
<evidence type="ECO:0000313" key="11">
    <source>
        <dbReference type="EMBL" id="GGA84907.1"/>
    </source>
</evidence>
<dbReference type="PANTHER" id="PTHR30069:SF29">
    <property type="entry name" value="HEMOGLOBIN AND HEMOGLOBIN-HAPTOGLOBIN-BINDING PROTEIN 1-RELATED"/>
    <property type="match status" value="1"/>
</dbReference>
<comment type="caution">
    <text evidence="11">The sequence shown here is derived from an EMBL/GenBank/DDBJ whole genome shotgun (WGS) entry which is preliminary data.</text>
</comment>
<dbReference type="CDD" id="cd01347">
    <property type="entry name" value="ligand_gated_channel"/>
    <property type="match status" value="1"/>
</dbReference>
<keyword evidence="12" id="KW-1185">Reference proteome</keyword>
<keyword evidence="6 8" id="KW-0472">Membrane</keyword>
<dbReference type="Proteomes" id="UP000658793">
    <property type="component" value="Unassembled WGS sequence"/>
</dbReference>
<comment type="subcellular location">
    <subcellularLocation>
        <location evidence="1 8">Cell outer membrane</location>
        <topology evidence="1 8">Multi-pass membrane protein</topology>
    </subcellularLocation>
</comment>
<keyword evidence="2 8" id="KW-0813">Transport</keyword>
<dbReference type="Pfam" id="PF07715">
    <property type="entry name" value="Plug"/>
    <property type="match status" value="1"/>
</dbReference>
<feature type="signal peptide" evidence="9">
    <location>
        <begin position="1"/>
        <end position="25"/>
    </location>
</feature>
<keyword evidence="7 8" id="KW-0998">Cell outer membrane</keyword>
<feature type="domain" description="TonB-dependent receptor plug" evidence="10">
    <location>
        <begin position="55"/>
        <end position="161"/>
    </location>
</feature>
<dbReference type="SUPFAM" id="SSF56935">
    <property type="entry name" value="Porins"/>
    <property type="match status" value="1"/>
</dbReference>
<evidence type="ECO:0000256" key="6">
    <source>
        <dbReference type="ARBA" id="ARBA00023136"/>
    </source>
</evidence>
<keyword evidence="3 8" id="KW-1134">Transmembrane beta strand</keyword>
<evidence type="ECO:0000256" key="1">
    <source>
        <dbReference type="ARBA" id="ARBA00004571"/>
    </source>
</evidence>
<dbReference type="EMBL" id="BMGA01000008">
    <property type="protein sequence ID" value="GGA84907.1"/>
    <property type="molecule type" value="Genomic_DNA"/>
</dbReference>
<gene>
    <name evidence="11" type="primary">btuB</name>
    <name evidence="11" type="ORF">GCM10008015_27120</name>
</gene>
<proteinExistence type="inferred from homology"/>
<evidence type="ECO:0000256" key="8">
    <source>
        <dbReference type="PROSITE-ProRule" id="PRU01360"/>
    </source>
</evidence>
<accession>A0ABQ1HQ96</accession>
<evidence type="ECO:0000259" key="10">
    <source>
        <dbReference type="Pfam" id="PF07715"/>
    </source>
</evidence>
<dbReference type="PANTHER" id="PTHR30069">
    <property type="entry name" value="TONB-DEPENDENT OUTER MEMBRANE RECEPTOR"/>
    <property type="match status" value="1"/>
</dbReference>
<protein>
    <submittedName>
        <fullName evidence="11">Vitamin B12 transporter BtuB</fullName>
    </submittedName>
</protein>
<reference evidence="12" key="1">
    <citation type="journal article" date="2019" name="Int. J. Syst. Evol. Microbiol.">
        <title>The Global Catalogue of Microorganisms (GCM) 10K type strain sequencing project: providing services to taxonomists for standard genome sequencing and annotation.</title>
        <authorList>
            <consortium name="The Broad Institute Genomics Platform"/>
            <consortium name="The Broad Institute Genome Sequencing Center for Infectious Disease"/>
            <person name="Wu L."/>
            <person name="Ma J."/>
        </authorList>
    </citation>
    <scope>NUCLEOTIDE SEQUENCE [LARGE SCALE GENOMIC DNA]</scope>
    <source>
        <strain evidence="12">CGMCC 1.12811</strain>
    </source>
</reference>
<sequence>MFFKMNKKIVRISALFVLISTCALAQKKGVVLTGTNELEEVVISDSKFALPKEKSGKVIVKITAEDLKKRPGQSVATVLSTVAGVEINGNQSGAGKDLKYSIRGGRNRQTLILIDGVPVTDASGTTIEYDLRLIPVEQVESIEVMKGAASTLYGSGAATGVINITLKKAEKKAIAGNVYLNVGTQTTAQEKSNSVQEYNQGFSFNGKTEKFNYFGSLNSSEVSGMSQARPASDLEKFEDDSFSRVNSLVKFGFTPTKQLSFDFFANYDRLKYDFDADSFADDLYNYSKSDQYRIGFSPKYKYNKGELVVNTAAGLIERGSFSYGSLSNYKSRNVSADAFNKYQINAELFVIGGAQYQFFDMSISSLYTNLANELTTFNLIDPYVTAVYNSDFGLNINAGARLNVHSRYGSNFVYNINPSFSFSEIPLKLVSSYSTAYITPSLYQLYDMTYGNLDLEPERNSTAEAGFELDLLDKKINLNAVAFYRQENNSIIFVSAGYDNIQGKYNARGVETMLSYALNNQLTLRGNYTFTQVEDALSLYIPKHKANASVEYQPTSRTFFNVSYQYVDQKSDALFDPITYDQTRIVTAAYQLLNATARYELIKNRMTVFAAATNILNKDFYEVIGYSTRGRNFKLGLNISL</sequence>
<evidence type="ECO:0000256" key="3">
    <source>
        <dbReference type="ARBA" id="ARBA00022452"/>
    </source>
</evidence>
<evidence type="ECO:0000256" key="9">
    <source>
        <dbReference type="SAM" id="SignalP"/>
    </source>
</evidence>
<dbReference type="InterPro" id="IPR037066">
    <property type="entry name" value="Plug_dom_sf"/>
</dbReference>
<dbReference type="PROSITE" id="PS52016">
    <property type="entry name" value="TONB_DEPENDENT_REC_3"/>
    <property type="match status" value="1"/>
</dbReference>
<feature type="chain" id="PRO_5046258711" evidence="9">
    <location>
        <begin position="26"/>
        <end position="641"/>
    </location>
</feature>
<evidence type="ECO:0000256" key="4">
    <source>
        <dbReference type="ARBA" id="ARBA00022692"/>
    </source>
</evidence>
<organism evidence="11 12">
    <name type="scientific">Flavobacterium palustre</name>
    <dbReference type="NCBI Taxonomy" id="1476463"/>
    <lineage>
        <taxon>Bacteria</taxon>
        <taxon>Pseudomonadati</taxon>
        <taxon>Bacteroidota</taxon>
        <taxon>Flavobacteriia</taxon>
        <taxon>Flavobacteriales</taxon>
        <taxon>Flavobacteriaceae</taxon>
        <taxon>Flavobacterium</taxon>
    </lineage>
</organism>
<keyword evidence="4 8" id="KW-0812">Transmembrane</keyword>
<evidence type="ECO:0000313" key="12">
    <source>
        <dbReference type="Proteomes" id="UP000658793"/>
    </source>
</evidence>
<evidence type="ECO:0000256" key="2">
    <source>
        <dbReference type="ARBA" id="ARBA00022448"/>
    </source>
</evidence>
<dbReference type="InterPro" id="IPR036942">
    <property type="entry name" value="Beta-barrel_TonB_sf"/>
</dbReference>